<name>A0A1U7XNY5_NICSY</name>
<organism evidence="3 4">
    <name type="scientific">Nicotiana sylvestris</name>
    <name type="common">Wood tobacco</name>
    <name type="synonym">South American tobacco</name>
    <dbReference type="NCBI Taxonomy" id="4096"/>
    <lineage>
        <taxon>Eukaryota</taxon>
        <taxon>Viridiplantae</taxon>
        <taxon>Streptophyta</taxon>
        <taxon>Embryophyta</taxon>
        <taxon>Tracheophyta</taxon>
        <taxon>Spermatophyta</taxon>
        <taxon>Magnoliopsida</taxon>
        <taxon>eudicotyledons</taxon>
        <taxon>Gunneridae</taxon>
        <taxon>Pentapetalae</taxon>
        <taxon>asterids</taxon>
        <taxon>lamiids</taxon>
        <taxon>Solanales</taxon>
        <taxon>Solanaceae</taxon>
        <taxon>Nicotianoideae</taxon>
        <taxon>Nicotianeae</taxon>
        <taxon>Nicotiana</taxon>
    </lineage>
</organism>
<accession>A0A1U7XNY5</accession>
<dbReference type="Pfam" id="PF04127">
    <property type="entry name" value="DFP"/>
    <property type="match status" value="1"/>
</dbReference>
<dbReference type="RefSeq" id="XP_009791331.1">
    <property type="nucleotide sequence ID" value="XM_009793029.1"/>
</dbReference>
<dbReference type="InterPro" id="IPR035929">
    <property type="entry name" value="CoaB-like_sf"/>
</dbReference>
<protein>
    <submittedName>
        <fullName evidence="4">Phosphopantothenate--cysteine ligase 2-like isoform X3</fullName>
    </submittedName>
</protein>
<feature type="domain" description="DNA/pantothenate metabolism flavoprotein C-terminal" evidence="2">
    <location>
        <begin position="201"/>
        <end position="320"/>
    </location>
</feature>
<dbReference type="Proteomes" id="UP000189701">
    <property type="component" value="Unplaced"/>
</dbReference>
<reference evidence="3" key="1">
    <citation type="journal article" date="2013" name="Genome Biol.">
        <title>Reference genomes and transcriptomes of Nicotiana sylvestris and Nicotiana tomentosiformis.</title>
        <authorList>
            <person name="Sierro N."/>
            <person name="Battey J.N."/>
            <person name="Ouadi S."/>
            <person name="Bovet L."/>
            <person name="Goepfert S."/>
            <person name="Bakaher N."/>
            <person name="Peitsch M.C."/>
            <person name="Ivanov N.V."/>
        </authorList>
    </citation>
    <scope>NUCLEOTIDE SEQUENCE [LARGE SCALE GENOMIC DNA]</scope>
</reference>
<dbReference type="AlphaFoldDB" id="A0A1U7XNY5"/>
<dbReference type="GO" id="GO:0015937">
    <property type="term" value="P:coenzyme A biosynthetic process"/>
    <property type="evidence" value="ECO:0007669"/>
    <property type="project" value="UniProtKB-ARBA"/>
</dbReference>
<dbReference type="Gene3D" id="3.40.50.10300">
    <property type="entry name" value="CoaB-like"/>
    <property type="match status" value="1"/>
</dbReference>
<dbReference type="InterPro" id="IPR007085">
    <property type="entry name" value="DNA/pantothenate-metab_flavo_C"/>
</dbReference>
<proteinExistence type="inferred from homology"/>
<gene>
    <name evidence="4" type="primary">LOC104238619</name>
</gene>
<dbReference type="GO" id="GO:0003824">
    <property type="term" value="F:catalytic activity"/>
    <property type="evidence" value="ECO:0007669"/>
    <property type="project" value="UniProtKB-ARBA"/>
</dbReference>
<evidence type="ECO:0000259" key="2">
    <source>
        <dbReference type="Pfam" id="PF04127"/>
    </source>
</evidence>
<comment type="similarity">
    <text evidence="1">Belongs to the PPC synthetase family.</text>
</comment>
<reference evidence="4" key="2">
    <citation type="submission" date="2025-08" db="UniProtKB">
        <authorList>
            <consortium name="RefSeq"/>
        </authorList>
    </citation>
    <scope>IDENTIFICATION</scope>
    <source>
        <tissue evidence="4">Leaf</tissue>
    </source>
</reference>
<evidence type="ECO:0000256" key="1">
    <source>
        <dbReference type="ARBA" id="ARBA00005703"/>
    </source>
</evidence>
<evidence type="ECO:0000313" key="3">
    <source>
        <dbReference type="Proteomes" id="UP000189701"/>
    </source>
</evidence>
<evidence type="ECO:0000313" key="4">
    <source>
        <dbReference type="RefSeq" id="XP_009791331.1"/>
    </source>
</evidence>
<sequence length="348" mass="38627">MDLKGFGMDAVDDADKLPETAINEVTSFFESAPPLTDAAETEICLKEFVDRNTSLSGSYYFFKNQHLIVFSLLILFSSNIDARLSFVSPCSVNGKANRVVCVTSGGTTVPLEKQCVRYIDNFASGHRGAASTEYFLKAGYSVIFLYRRGGCQPFCSLLPDDPLLECFTVADDSIIEIADGILLKLPFTTIFEYLQILQLISASLRGLGPSAIFYLAAAVSDFYVPWESMALHKIQSASGPLDMRLAQVPKMLSVLRNEWAPMAFYISFKLETDKDILLAKADMALKKYKMHMVIANELSTRKEEVIVVTEQEKVTVRRDSTQAGAEVECPLVELVVDRHSAYIKKVDA</sequence>
<keyword evidence="3" id="KW-1185">Reference proteome</keyword>
<dbReference type="SUPFAM" id="SSF102645">
    <property type="entry name" value="CoaB-like"/>
    <property type="match status" value="1"/>
</dbReference>
<dbReference type="PANTHER" id="PTHR12290">
    <property type="entry name" value="CORNICHON-RELATED"/>
    <property type="match status" value="1"/>
</dbReference>